<evidence type="ECO:0008006" key="4">
    <source>
        <dbReference type="Google" id="ProtNLM"/>
    </source>
</evidence>
<dbReference type="Proteomes" id="UP001410394">
    <property type="component" value="Unassembled WGS sequence"/>
</dbReference>
<dbReference type="Gene3D" id="2.40.160.170">
    <property type="match status" value="1"/>
</dbReference>
<keyword evidence="3" id="KW-1185">Reference proteome</keyword>
<evidence type="ECO:0000256" key="1">
    <source>
        <dbReference type="SAM" id="SignalP"/>
    </source>
</evidence>
<keyword evidence="1" id="KW-0732">Signal</keyword>
<evidence type="ECO:0000313" key="3">
    <source>
        <dbReference type="Proteomes" id="UP001410394"/>
    </source>
</evidence>
<sequence>MKKTLLHILLGSAGLITMHCASAANQGVSLGISTLGAGVAYTYGFTPSASLSVGYNAFDFNRKASESGVNYDGKVKLRTLELLGGYHPFQGSFAIQAGALYNDSSISANGTSNATSITINNVTYTGTAPQAHYESKFSKSKLSPYLGVGWSANPPSKPGLAFNARIGVLYQKSSGTLTVSGVTDSTGTLESNRAAAEKKLNDDVNKLKWYPVVGIGASYSF</sequence>
<proteinExistence type="predicted"/>
<dbReference type="RefSeq" id="WP_345920351.1">
    <property type="nucleotide sequence ID" value="NZ_JBDIVE010000007.1"/>
</dbReference>
<feature type="signal peptide" evidence="1">
    <location>
        <begin position="1"/>
        <end position="23"/>
    </location>
</feature>
<dbReference type="EMBL" id="JBDIVE010000007">
    <property type="protein sequence ID" value="MEN3069584.1"/>
    <property type="molecule type" value="Genomic_DNA"/>
</dbReference>
<gene>
    <name evidence="2" type="ORF">ABDB84_13935</name>
</gene>
<protein>
    <recommendedName>
        <fullName evidence="4">Outer membrane protein</fullName>
    </recommendedName>
</protein>
<dbReference type="SUPFAM" id="SSF56935">
    <property type="entry name" value="Porins"/>
    <property type="match status" value="1"/>
</dbReference>
<feature type="chain" id="PRO_5045923824" description="Outer membrane protein" evidence="1">
    <location>
        <begin position="24"/>
        <end position="221"/>
    </location>
</feature>
<evidence type="ECO:0000313" key="2">
    <source>
        <dbReference type="EMBL" id="MEN3069584.1"/>
    </source>
</evidence>
<reference evidence="2 3" key="1">
    <citation type="journal article" date="2018" name="Int. J. Syst. Evol. Microbiol.">
        <title>Uliginosibacterium sediminicola sp. nov., isolated from freshwater sediment.</title>
        <authorList>
            <person name="Hwang W.M."/>
            <person name="Kim S.M."/>
            <person name="Kang K."/>
            <person name="Ahn T.Y."/>
        </authorList>
    </citation>
    <scope>NUCLEOTIDE SEQUENCE [LARGE SCALE GENOMIC DNA]</scope>
    <source>
        <strain evidence="2 3">M1-21</strain>
    </source>
</reference>
<organism evidence="2 3">
    <name type="scientific">Uliginosibacterium sediminicola</name>
    <dbReference type="NCBI Taxonomy" id="2024550"/>
    <lineage>
        <taxon>Bacteria</taxon>
        <taxon>Pseudomonadati</taxon>
        <taxon>Pseudomonadota</taxon>
        <taxon>Betaproteobacteria</taxon>
        <taxon>Rhodocyclales</taxon>
        <taxon>Zoogloeaceae</taxon>
        <taxon>Uliginosibacterium</taxon>
    </lineage>
</organism>
<name>A0ABU9Z164_9RHOO</name>
<accession>A0ABU9Z164</accession>
<comment type="caution">
    <text evidence="2">The sequence shown here is derived from an EMBL/GenBank/DDBJ whole genome shotgun (WGS) entry which is preliminary data.</text>
</comment>